<dbReference type="PANTHER" id="PTHR12106">
    <property type="entry name" value="SORTILIN RELATED"/>
    <property type="match status" value="1"/>
</dbReference>
<dbReference type="EMBL" id="JAAAJA010000231">
    <property type="protein sequence ID" value="KAG0258139.1"/>
    <property type="molecule type" value="Genomic_DNA"/>
</dbReference>
<feature type="domain" description="Sortilin N-terminal" evidence="2">
    <location>
        <begin position="3"/>
        <end position="203"/>
    </location>
</feature>
<gene>
    <name evidence="3" type="primary">VPS10_2</name>
    <name evidence="3" type="ORF">BG011_003507</name>
</gene>
<dbReference type="InterPro" id="IPR036278">
    <property type="entry name" value="Sialidase_sf"/>
</dbReference>
<dbReference type="GO" id="GO:0005794">
    <property type="term" value="C:Golgi apparatus"/>
    <property type="evidence" value="ECO:0007669"/>
    <property type="project" value="TreeGrafter"/>
</dbReference>
<dbReference type="GO" id="GO:0016020">
    <property type="term" value="C:membrane"/>
    <property type="evidence" value="ECO:0007669"/>
    <property type="project" value="TreeGrafter"/>
</dbReference>
<dbReference type="GO" id="GO:0006896">
    <property type="term" value="P:Golgi to vacuole transport"/>
    <property type="evidence" value="ECO:0007669"/>
    <property type="project" value="TreeGrafter"/>
</dbReference>
<dbReference type="Gene3D" id="2.130.10.10">
    <property type="entry name" value="YVTN repeat-like/Quinoprotein amine dehydrogenase"/>
    <property type="match status" value="1"/>
</dbReference>
<dbReference type="CDD" id="cd15482">
    <property type="entry name" value="Sialidase_non-viral"/>
    <property type="match status" value="1"/>
</dbReference>
<dbReference type="AlphaFoldDB" id="A0A9P6Q4V7"/>
<reference evidence="3" key="1">
    <citation type="journal article" date="2020" name="Fungal Divers.">
        <title>Resolving the Mortierellaceae phylogeny through synthesis of multi-gene phylogenetics and phylogenomics.</title>
        <authorList>
            <person name="Vandepol N."/>
            <person name="Liber J."/>
            <person name="Desiro A."/>
            <person name="Na H."/>
            <person name="Kennedy M."/>
            <person name="Barry K."/>
            <person name="Grigoriev I.V."/>
            <person name="Miller A.N."/>
            <person name="O'Donnell K."/>
            <person name="Stajich J.E."/>
            <person name="Bonito G."/>
        </authorList>
    </citation>
    <scope>NUCLEOTIDE SEQUENCE</scope>
    <source>
        <strain evidence="3">KOD948</strain>
    </source>
</reference>
<dbReference type="Pfam" id="PF15902">
    <property type="entry name" value="Sortilin-Vps10"/>
    <property type="match status" value="1"/>
</dbReference>
<dbReference type="Proteomes" id="UP000726737">
    <property type="component" value="Unassembled WGS sequence"/>
</dbReference>
<dbReference type="InterPro" id="IPR015943">
    <property type="entry name" value="WD40/YVTN_repeat-like_dom_sf"/>
</dbReference>
<organism evidence="3 4">
    <name type="scientific">Mortierella polycephala</name>
    <dbReference type="NCBI Taxonomy" id="41804"/>
    <lineage>
        <taxon>Eukaryota</taxon>
        <taxon>Fungi</taxon>
        <taxon>Fungi incertae sedis</taxon>
        <taxon>Mucoromycota</taxon>
        <taxon>Mortierellomycotina</taxon>
        <taxon>Mortierellomycetes</taxon>
        <taxon>Mortierellales</taxon>
        <taxon>Mortierellaceae</taxon>
        <taxon>Mortierella</taxon>
    </lineage>
</organism>
<dbReference type="GO" id="GO:0005829">
    <property type="term" value="C:cytosol"/>
    <property type="evidence" value="ECO:0007669"/>
    <property type="project" value="GOC"/>
</dbReference>
<evidence type="ECO:0000313" key="3">
    <source>
        <dbReference type="EMBL" id="KAG0258139.1"/>
    </source>
</evidence>
<keyword evidence="1" id="KW-0677">Repeat</keyword>
<evidence type="ECO:0000259" key="2">
    <source>
        <dbReference type="Pfam" id="PF15902"/>
    </source>
</evidence>
<accession>A0A9P6Q4V7</accession>
<proteinExistence type="predicted"/>
<dbReference type="InterPro" id="IPR031778">
    <property type="entry name" value="Sortilin_N"/>
</dbReference>
<dbReference type="GO" id="GO:0006623">
    <property type="term" value="P:protein targeting to vacuole"/>
    <property type="evidence" value="ECO:0007669"/>
    <property type="project" value="TreeGrafter"/>
</dbReference>
<dbReference type="InterPro" id="IPR050310">
    <property type="entry name" value="VPS10-sortilin"/>
</dbReference>
<protein>
    <submittedName>
        <fullName evidence="3">Vacuolar protein sorting/targeting protein PEP1</fullName>
    </submittedName>
</protein>
<comment type="caution">
    <text evidence="3">The sequence shown here is derived from an EMBL/GenBank/DDBJ whole genome shotgun (WGS) entry which is preliminary data.</text>
</comment>
<name>A0A9P6Q4V7_9FUNG</name>
<evidence type="ECO:0000256" key="1">
    <source>
        <dbReference type="ARBA" id="ARBA00022737"/>
    </source>
</evidence>
<dbReference type="GO" id="GO:0006895">
    <property type="term" value="P:Golgi to endosome transport"/>
    <property type="evidence" value="ECO:0007669"/>
    <property type="project" value="TreeGrafter"/>
</dbReference>
<dbReference type="PANTHER" id="PTHR12106:SF27">
    <property type="entry name" value="SORTILIN-RELATED RECEPTOR"/>
    <property type="match status" value="1"/>
</dbReference>
<dbReference type="OrthoDB" id="443634at2759"/>
<keyword evidence="4" id="KW-1185">Reference proteome</keyword>
<sequence>MSNEHGRIFKANSDGIYFTRQLDNTNYNSMQHVEWSTASGIEGVMLANQIVNMNAVSRGEVKKVRTLISFDDGDTWNTIPASMENQCISNEDCRLHFHSINDYHKHGLVSSNPSAIGLGMGIGSAGTHLLPLSRSHTYLSRDAGKSWIKVSGRPTLYEISDQGSIVVFAGLDTPTQHVSFSYDWGSTWHMALFSETPVLVRSIAYVPTVHNLKILVSGIMIDQDQRTIVSTMSFSEMRECFHNQLNPRESDLEKWSPLNGEKDRCILGREALCMLYGVVDITY</sequence>
<evidence type="ECO:0000313" key="4">
    <source>
        <dbReference type="Proteomes" id="UP000726737"/>
    </source>
</evidence>
<dbReference type="SUPFAM" id="SSF50939">
    <property type="entry name" value="Sialidases"/>
    <property type="match status" value="1"/>
</dbReference>